<dbReference type="EMBL" id="CAXAMM010017779">
    <property type="protein sequence ID" value="CAK9042007.1"/>
    <property type="molecule type" value="Genomic_DNA"/>
</dbReference>
<keyword evidence="1" id="KW-0732">Signal</keyword>
<dbReference type="PANTHER" id="PTHR43737:SF1">
    <property type="entry name" value="DUF1501 DOMAIN-CONTAINING PROTEIN"/>
    <property type="match status" value="1"/>
</dbReference>
<name>A0ABP0LUG0_9DINO</name>
<evidence type="ECO:0000313" key="2">
    <source>
        <dbReference type="EMBL" id="CAK9042007.1"/>
    </source>
</evidence>
<accession>A0ABP0LUG0</accession>
<keyword evidence="3" id="KW-1185">Reference proteome</keyword>
<dbReference type="PROSITE" id="PS51257">
    <property type="entry name" value="PROKAR_LIPOPROTEIN"/>
    <property type="match status" value="1"/>
</dbReference>
<dbReference type="PANTHER" id="PTHR43737">
    <property type="entry name" value="BLL7424 PROTEIN"/>
    <property type="match status" value="1"/>
</dbReference>
<proteinExistence type="predicted"/>
<feature type="signal peptide" evidence="1">
    <location>
        <begin position="1"/>
        <end position="30"/>
    </location>
</feature>
<feature type="chain" id="PRO_5046651049" evidence="1">
    <location>
        <begin position="31"/>
        <end position="579"/>
    </location>
</feature>
<dbReference type="InterPro" id="IPR014917">
    <property type="entry name" value="DUF1800"/>
</dbReference>
<evidence type="ECO:0000313" key="3">
    <source>
        <dbReference type="Proteomes" id="UP001642464"/>
    </source>
</evidence>
<gene>
    <name evidence="2" type="ORF">SCF082_LOCUS24212</name>
</gene>
<comment type="caution">
    <text evidence="2">The sequence shown here is derived from an EMBL/GenBank/DDBJ whole genome shotgun (WGS) entry which is preliminary data.</text>
</comment>
<evidence type="ECO:0000256" key="1">
    <source>
        <dbReference type="SAM" id="SignalP"/>
    </source>
</evidence>
<protein>
    <submittedName>
        <fullName evidence="2">DUF1800 domain-containing protein</fullName>
    </submittedName>
</protein>
<dbReference type="Pfam" id="PF08811">
    <property type="entry name" value="DUF1800"/>
    <property type="match status" value="1"/>
</dbReference>
<organism evidence="2 3">
    <name type="scientific">Durusdinium trenchii</name>
    <dbReference type="NCBI Taxonomy" id="1381693"/>
    <lineage>
        <taxon>Eukaryota</taxon>
        <taxon>Sar</taxon>
        <taxon>Alveolata</taxon>
        <taxon>Dinophyceae</taxon>
        <taxon>Suessiales</taxon>
        <taxon>Symbiodiniaceae</taxon>
        <taxon>Durusdinium</taxon>
    </lineage>
</organism>
<sequence>MSIQKNSRALFRASCCCLGLLLLAACSAPGGDDETPPDNAVSPDAPPAAPVIGADAVSADEASRFLTQSTFGPSEQSIDHLMTIGLSAWLQAEFVKPQESLLRDVLLDEAAGQEVGATQLSETFWTRAVQSDDQLRQRVGYALSQIIVASYADSQLEDRPVAMANYMDIITAGAFGNFRQLLENVTYSPAMAIYLTYLQNQKADADREVVPDENYAREIMQLFTIGLLELQQNGELRLDGGGNPIETYDNVDVTELAKVFTGLSWASRERFLGRPDQLESEYLPLVMFDEEHSPEAKSFLGTTIPPGVGGDQSISIALDTLFNHPNTAPFISKQLIQRLVTSNPSPSYVLRVANAFDAGSYLMPNGQNAGSGQRGDMRAVVAAILLDPEARDPSTTGDDSFGKIREPVLRFTHWARAFGVQRTEIDDINELQNTSPPDRLNQQAYRSPSVFNFYRPGFVAPGSLSGAAGMVAPELQITTASSVTGYANFIEDFIAGDAASANFSPNYADELRLANDAAALIDHLDGILTFGSLSDATRTRSIQAVNSITSGDGGFTRDERRVHAAILLIMTSADYIIIR</sequence>
<reference evidence="2 3" key="1">
    <citation type="submission" date="2024-02" db="EMBL/GenBank/DDBJ databases">
        <authorList>
            <person name="Chen Y."/>
            <person name="Shah S."/>
            <person name="Dougan E. K."/>
            <person name="Thang M."/>
            <person name="Chan C."/>
        </authorList>
    </citation>
    <scope>NUCLEOTIDE SEQUENCE [LARGE SCALE GENOMIC DNA]</scope>
</reference>
<dbReference type="Proteomes" id="UP001642464">
    <property type="component" value="Unassembled WGS sequence"/>
</dbReference>